<proteinExistence type="predicted"/>
<gene>
    <name evidence="1" type="ORF">S03H2_02255</name>
</gene>
<protein>
    <submittedName>
        <fullName evidence="1">Uncharacterized protein</fullName>
    </submittedName>
</protein>
<accession>X1F4N4</accession>
<dbReference type="EMBL" id="BARU01000738">
    <property type="protein sequence ID" value="GAH24349.1"/>
    <property type="molecule type" value="Genomic_DNA"/>
</dbReference>
<name>X1F4N4_9ZZZZ</name>
<dbReference type="AlphaFoldDB" id="X1F4N4"/>
<comment type="caution">
    <text evidence="1">The sequence shown here is derived from an EMBL/GenBank/DDBJ whole genome shotgun (WGS) entry which is preliminary data.</text>
</comment>
<reference evidence="1" key="1">
    <citation type="journal article" date="2014" name="Front. Microbiol.">
        <title>High frequency of phylogenetically diverse reductive dehalogenase-homologous genes in deep subseafloor sedimentary metagenomes.</title>
        <authorList>
            <person name="Kawai M."/>
            <person name="Futagami T."/>
            <person name="Toyoda A."/>
            <person name="Takaki Y."/>
            <person name="Nishi S."/>
            <person name="Hori S."/>
            <person name="Arai W."/>
            <person name="Tsubouchi T."/>
            <person name="Morono Y."/>
            <person name="Uchiyama I."/>
            <person name="Ito T."/>
            <person name="Fujiyama A."/>
            <person name="Inagaki F."/>
            <person name="Takami H."/>
        </authorList>
    </citation>
    <scope>NUCLEOTIDE SEQUENCE</scope>
    <source>
        <strain evidence="1">Expedition CK06-06</strain>
    </source>
</reference>
<organism evidence="1">
    <name type="scientific">marine sediment metagenome</name>
    <dbReference type="NCBI Taxonomy" id="412755"/>
    <lineage>
        <taxon>unclassified sequences</taxon>
        <taxon>metagenomes</taxon>
        <taxon>ecological metagenomes</taxon>
    </lineage>
</organism>
<sequence>MGNTIFFTITHRLRYTPFLMATPGVGYSLLGYCPDCDELAVWFLEEPNLLHFNIHPKKLVTIEIEWV</sequence>
<evidence type="ECO:0000313" key="1">
    <source>
        <dbReference type="EMBL" id="GAH24349.1"/>
    </source>
</evidence>